<dbReference type="CDD" id="cd20824">
    <property type="entry name" value="C1_SpBZZ1-like"/>
    <property type="match status" value="1"/>
</dbReference>
<dbReference type="Pfam" id="PF00130">
    <property type="entry name" value="C1_1"/>
    <property type="match status" value="1"/>
</dbReference>
<dbReference type="PROSITE" id="PS00479">
    <property type="entry name" value="ZF_DAG_PE_1"/>
    <property type="match status" value="1"/>
</dbReference>
<dbReference type="Gene3D" id="2.30.30.40">
    <property type="entry name" value="SH3 Domains"/>
    <property type="match status" value="2"/>
</dbReference>
<dbReference type="SMART" id="SM00326">
    <property type="entry name" value="SH3"/>
    <property type="match status" value="2"/>
</dbReference>
<dbReference type="Gene3D" id="6.10.140.470">
    <property type="match status" value="1"/>
</dbReference>
<dbReference type="InterPro" id="IPR020454">
    <property type="entry name" value="DAG/PE-bd"/>
</dbReference>
<evidence type="ECO:0000313" key="7">
    <source>
        <dbReference type="Proteomes" id="UP000077671"/>
    </source>
</evidence>
<dbReference type="PRINTS" id="PR00008">
    <property type="entry name" value="DAGPEDOMAIN"/>
</dbReference>
<protein>
    <recommendedName>
        <fullName evidence="8">FCH domain-containing protein</fullName>
    </recommendedName>
</protein>
<evidence type="ECO:0000256" key="1">
    <source>
        <dbReference type="ARBA" id="ARBA00022443"/>
    </source>
</evidence>
<dbReference type="PROSITE" id="PS51741">
    <property type="entry name" value="F_BAR"/>
    <property type="match status" value="1"/>
</dbReference>
<dbReference type="InterPro" id="IPR035459">
    <property type="entry name" value="Bzz1_SH3_1"/>
</dbReference>
<dbReference type="SMART" id="SM00055">
    <property type="entry name" value="FCH"/>
    <property type="match status" value="1"/>
</dbReference>
<dbReference type="Gene3D" id="1.20.1270.60">
    <property type="entry name" value="Arfaptin homology (AH) domain/BAR domain"/>
    <property type="match status" value="1"/>
</dbReference>
<dbReference type="GO" id="GO:0030833">
    <property type="term" value="P:regulation of actin filament polymerization"/>
    <property type="evidence" value="ECO:0007669"/>
    <property type="project" value="TreeGrafter"/>
</dbReference>
<feature type="compositionally biased region" description="Gly residues" evidence="5">
    <location>
        <begin position="614"/>
        <end position="623"/>
    </location>
</feature>
<dbReference type="InterPro" id="IPR001452">
    <property type="entry name" value="SH3_domain"/>
</dbReference>
<dbReference type="SUPFAM" id="SSF103657">
    <property type="entry name" value="BAR/IMD domain-like"/>
    <property type="match status" value="1"/>
</dbReference>
<dbReference type="GO" id="GO:0030036">
    <property type="term" value="P:actin cytoskeleton organization"/>
    <property type="evidence" value="ECO:0007669"/>
    <property type="project" value="UniProtKB-ARBA"/>
</dbReference>
<reference evidence="6" key="2">
    <citation type="journal article" date="2019" name="IMA Fungus">
        <title>Genome sequencing and comparison of five Tilletia species to identify candidate genes for the detection of regulated species infecting wheat.</title>
        <authorList>
            <person name="Nguyen H.D.T."/>
            <person name="Sultana T."/>
            <person name="Kesanakurti P."/>
            <person name="Hambleton S."/>
        </authorList>
    </citation>
    <scope>NUCLEOTIDE SEQUENCE</scope>
    <source>
        <strain evidence="6">DAOMC 238032</strain>
    </source>
</reference>
<dbReference type="PANTHER" id="PTHR15735">
    <property type="entry name" value="FCH AND DOUBLE SH3 DOMAINS PROTEIN"/>
    <property type="match status" value="1"/>
</dbReference>
<dbReference type="Pfam" id="PF14604">
    <property type="entry name" value="SH3_9"/>
    <property type="match status" value="1"/>
</dbReference>
<feature type="coiled-coil region" evidence="4">
    <location>
        <begin position="328"/>
        <end position="355"/>
    </location>
</feature>
<dbReference type="InterPro" id="IPR001060">
    <property type="entry name" value="FCH_dom"/>
</dbReference>
<dbReference type="EMBL" id="LWDD02000431">
    <property type="protein sequence ID" value="KAE8261011.1"/>
    <property type="molecule type" value="Genomic_DNA"/>
</dbReference>
<comment type="caution">
    <text evidence="6">The sequence shown here is derived from an EMBL/GenBank/DDBJ whole genome shotgun (WGS) entry which is preliminary data.</text>
</comment>
<evidence type="ECO:0000256" key="4">
    <source>
        <dbReference type="SAM" id="Coils"/>
    </source>
</evidence>
<feature type="region of interest" description="Disordered" evidence="5">
    <location>
        <begin position="580"/>
        <end position="623"/>
    </location>
</feature>
<evidence type="ECO:0000256" key="2">
    <source>
        <dbReference type="ARBA" id="ARBA00022723"/>
    </source>
</evidence>
<dbReference type="GO" id="GO:0046872">
    <property type="term" value="F:metal ion binding"/>
    <property type="evidence" value="ECO:0007669"/>
    <property type="project" value="UniProtKB-KW"/>
</dbReference>
<dbReference type="PROSITE" id="PS50081">
    <property type="entry name" value="ZF_DAG_PE_2"/>
    <property type="match status" value="1"/>
</dbReference>
<gene>
    <name evidence="6" type="ORF">A4X03_0g3624</name>
</gene>
<keyword evidence="1" id="KW-0728">SH3 domain</keyword>
<evidence type="ECO:0008006" key="8">
    <source>
        <dbReference type="Google" id="ProtNLM"/>
    </source>
</evidence>
<proteinExistence type="predicted"/>
<dbReference type="Proteomes" id="UP000077671">
    <property type="component" value="Unassembled WGS sequence"/>
</dbReference>
<dbReference type="InterPro" id="IPR002219">
    <property type="entry name" value="PKC_DAG/PE"/>
</dbReference>
<dbReference type="InterPro" id="IPR036028">
    <property type="entry name" value="SH3-like_dom_sf"/>
</dbReference>
<feature type="coiled-coil region" evidence="4">
    <location>
        <begin position="149"/>
        <end position="176"/>
    </location>
</feature>
<dbReference type="SUPFAM" id="SSF57889">
    <property type="entry name" value="Cysteine-rich domain"/>
    <property type="match status" value="1"/>
</dbReference>
<dbReference type="CDD" id="cd00174">
    <property type="entry name" value="SH3"/>
    <property type="match status" value="1"/>
</dbReference>
<dbReference type="GO" id="GO:0030864">
    <property type="term" value="C:cortical actin cytoskeleton"/>
    <property type="evidence" value="ECO:0007669"/>
    <property type="project" value="UniProtKB-ARBA"/>
</dbReference>
<dbReference type="Pfam" id="PF00018">
    <property type="entry name" value="SH3_1"/>
    <property type="match status" value="1"/>
</dbReference>
<dbReference type="PRINTS" id="PR00452">
    <property type="entry name" value="SH3DOMAIN"/>
</dbReference>
<dbReference type="SUPFAM" id="SSF50044">
    <property type="entry name" value="SH3-domain"/>
    <property type="match status" value="2"/>
</dbReference>
<evidence type="ECO:0000256" key="5">
    <source>
        <dbReference type="SAM" id="MobiDB-lite"/>
    </source>
</evidence>
<dbReference type="CDD" id="cd11912">
    <property type="entry name" value="SH3_Bzz1_1"/>
    <property type="match status" value="1"/>
</dbReference>
<dbReference type="Gene3D" id="3.30.60.20">
    <property type="match status" value="1"/>
</dbReference>
<keyword evidence="3" id="KW-0862">Zinc</keyword>
<dbReference type="PROSITE" id="PS50002">
    <property type="entry name" value="SH3"/>
    <property type="match status" value="2"/>
</dbReference>
<organism evidence="6 7">
    <name type="scientific">Tilletia caries</name>
    <name type="common">wheat bunt fungus</name>
    <dbReference type="NCBI Taxonomy" id="13290"/>
    <lineage>
        <taxon>Eukaryota</taxon>
        <taxon>Fungi</taxon>
        <taxon>Dikarya</taxon>
        <taxon>Basidiomycota</taxon>
        <taxon>Ustilaginomycotina</taxon>
        <taxon>Exobasidiomycetes</taxon>
        <taxon>Tilletiales</taxon>
        <taxon>Tilletiaceae</taxon>
        <taxon>Tilletia</taxon>
    </lineage>
</organism>
<dbReference type="Pfam" id="PF00611">
    <property type="entry name" value="FCH"/>
    <property type="match status" value="1"/>
</dbReference>
<dbReference type="SMART" id="SM00109">
    <property type="entry name" value="C1"/>
    <property type="match status" value="1"/>
</dbReference>
<feature type="compositionally biased region" description="Acidic residues" evidence="5">
    <location>
        <begin position="597"/>
        <end position="613"/>
    </location>
</feature>
<dbReference type="AlphaFoldDB" id="A0A177UG40"/>
<name>A0A177UG40_9BASI</name>
<dbReference type="InterPro" id="IPR027267">
    <property type="entry name" value="AH/BAR_dom_sf"/>
</dbReference>
<accession>A0A177UG40</accession>
<keyword evidence="4" id="KW-0175">Coiled coil</keyword>
<sequence length="706" mass="76065">MSFGSALPDQFAPIAAAVGANIAIAQDLAAVFLTERSALEREYAQKLQALVKKARAAKEKRIAESIAGPDPSKAWSPDAVRRSSLHTFLSTLFTGTEQIAQHHAQAADSLMTFSTDLSTSARRKEENRKRQSQFAQQLIAERDDVYAARLKAKARYDELCSEVESARQKREKAAADDRHADRAAKQFEQAEVDMWNGKNAYIIAIAKANAGKTKFYRQDLPAAQDSLQRLWSINTSRVTSILIKSLTNLRQLTESIQTQLSQVIDKAASVKSAEDHALFIEYNHRRFVEPSDWAFEPCQGFFDTPDMTTNGSPKTVLQNVLLRDRKKIADVTNTIESKRRELAGLEELCDAYQGNENLGSVDDVIDNLVESRRQFSTLDTNKTLLEAEVAEITRAIGDDEGEARPHRFKHQSFAVPTTCNLCAGTIWGLSKQGAVCKPCGYTAHIKCEIKVPANCKQAPSSLAGASGLGSGATTISRASSVYSTATTSSMLTLNSATTRGGLSRMTMTNAFGPPNLAGFPLRARVLYSFDATSPFETSVREGQVVDVLEEDEDGSGWTKVKSSGAGVEQGLVPTTYIEFVAPGDDDDEDGGAGKGGEEEEEEQPNLGELDGDAIEGGTGIAGSGGTLKGRSAAAPSLAASVAGGSGERVRALYDFAGGTTADELSLRAGDIVHLTPNGFGYAEGWCEGILDDGRRGIFPSSYVERL</sequence>
<evidence type="ECO:0000313" key="6">
    <source>
        <dbReference type="EMBL" id="KAE8261011.1"/>
    </source>
</evidence>
<reference evidence="6" key="1">
    <citation type="submission" date="2016-04" db="EMBL/GenBank/DDBJ databases">
        <authorList>
            <person name="Nguyen H.D."/>
            <person name="Kesanakurti P."/>
            <person name="Cullis J."/>
            <person name="Levesque C.A."/>
            <person name="Hambleton S."/>
        </authorList>
    </citation>
    <scope>NUCLEOTIDE SEQUENCE</scope>
    <source>
        <strain evidence="6">DAOMC 238032</strain>
    </source>
</reference>
<evidence type="ECO:0000256" key="3">
    <source>
        <dbReference type="ARBA" id="ARBA00022833"/>
    </source>
</evidence>
<keyword evidence="2" id="KW-0479">Metal-binding</keyword>
<dbReference type="PANTHER" id="PTHR15735:SF21">
    <property type="entry name" value="PROTEIN NERVOUS WRECK"/>
    <property type="match status" value="1"/>
</dbReference>
<dbReference type="InterPro" id="IPR046349">
    <property type="entry name" value="C1-like_sf"/>
</dbReference>
<dbReference type="InterPro" id="IPR031160">
    <property type="entry name" value="F_BAR_dom"/>
</dbReference>